<organism evidence="2 3">
    <name type="scientific">Spongiibacter thalassae</name>
    <dbReference type="NCBI Taxonomy" id="2721624"/>
    <lineage>
        <taxon>Bacteria</taxon>
        <taxon>Pseudomonadati</taxon>
        <taxon>Pseudomonadota</taxon>
        <taxon>Gammaproteobacteria</taxon>
        <taxon>Cellvibrionales</taxon>
        <taxon>Spongiibacteraceae</taxon>
        <taxon>Spongiibacter</taxon>
    </lineage>
</organism>
<evidence type="ECO:0000313" key="3">
    <source>
        <dbReference type="Proteomes" id="UP000765845"/>
    </source>
</evidence>
<protein>
    <submittedName>
        <fullName evidence="2">DUF559 domain-containing protein</fullName>
    </submittedName>
</protein>
<sequence>MKYPGQPKDAPGWYRDRGPSHIEAEFSKELNDLANAIESEQWFGDKEKHGRYRVDFILRDARLIIELDGHAYHSTPEQLEKDAVRQRYLSRAGYTVIRFTGREINRNAKACVDEVRTIYKERMQREPANYRALYIDYRFFYQESAKALRFFKTLHPGRELSFEPIENVIPHAIEWLHEKSFVTAFIFHLPEDEHEVQHLDGQCFEYEKGEVRINTMSEEWYSLELGEHMVSFAHLFDQFLVVADDPVYVEPLLTVLPKEKTVENFGGHDFSYIANGKLLRRGNDETRYVGTDLVNVKWQDIWYVIGSAMGLSLYEM</sequence>
<name>A0ABX1GJQ9_9GAMM</name>
<dbReference type="SUPFAM" id="SSF52980">
    <property type="entry name" value="Restriction endonuclease-like"/>
    <property type="match status" value="1"/>
</dbReference>
<feature type="domain" description="DUF559" evidence="1">
    <location>
        <begin position="47"/>
        <end position="117"/>
    </location>
</feature>
<evidence type="ECO:0000259" key="1">
    <source>
        <dbReference type="Pfam" id="PF04480"/>
    </source>
</evidence>
<dbReference type="Pfam" id="PF04480">
    <property type="entry name" value="DUF559"/>
    <property type="match status" value="1"/>
</dbReference>
<reference evidence="2 3" key="1">
    <citation type="submission" date="2020-04" db="EMBL/GenBank/DDBJ databases">
        <authorList>
            <person name="Yoon J."/>
        </authorList>
    </citation>
    <scope>NUCLEOTIDE SEQUENCE [LARGE SCALE GENOMIC DNA]</scope>
    <source>
        <strain evidence="2 3">KMU-166</strain>
    </source>
</reference>
<dbReference type="PANTHER" id="PTHR38590:SF1">
    <property type="entry name" value="BLL0828 PROTEIN"/>
    <property type="match status" value="1"/>
</dbReference>
<accession>A0ABX1GJQ9</accession>
<dbReference type="RefSeq" id="WP_168451989.1">
    <property type="nucleotide sequence ID" value="NZ_JAAWWK010000008.1"/>
</dbReference>
<dbReference type="Gene3D" id="3.40.960.10">
    <property type="entry name" value="VSR Endonuclease"/>
    <property type="match status" value="1"/>
</dbReference>
<dbReference type="EMBL" id="JAAWWK010000008">
    <property type="protein sequence ID" value="NKI19475.1"/>
    <property type="molecule type" value="Genomic_DNA"/>
</dbReference>
<evidence type="ECO:0000313" key="2">
    <source>
        <dbReference type="EMBL" id="NKI19475.1"/>
    </source>
</evidence>
<dbReference type="InterPro" id="IPR007569">
    <property type="entry name" value="DUF559"/>
</dbReference>
<keyword evidence="3" id="KW-1185">Reference proteome</keyword>
<comment type="caution">
    <text evidence="2">The sequence shown here is derived from an EMBL/GenBank/DDBJ whole genome shotgun (WGS) entry which is preliminary data.</text>
</comment>
<dbReference type="Proteomes" id="UP000765845">
    <property type="component" value="Unassembled WGS sequence"/>
</dbReference>
<gene>
    <name evidence="2" type="ORF">HCU74_18870</name>
</gene>
<dbReference type="InterPro" id="IPR047216">
    <property type="entry name" value="Endonuclease_DUF559_bact"/>
</dbReference>
<dbReference type="InterPro" id="IPR011335">
    <property type="entry name" value="Restrct_endonuc-II-like"/>
</dbReference>
<proteinExistence type="predicted"/>
<dbReference type="PANTHER" id="PTHR38590">
    <property type="entry name" value="BLL0828 PROTEIN"/>
    <property type="match status" value="1"/>
</dbReference>